<keyword evidence="8 10" id="KW-0131">Cell cycle</keyword>
<comment type="catalytic activity">
    <reaction evidence="10">
        <text>di-trans,octa-cis-undecaprenyl diphospho-N-acetyl-alpha-D-muramoyl-L-alanyl-D-glutamyl-meso-2,6-diaminopimeloyl-D-alanyl-D-alanine + UDP-N-acetyl-alpha-D-glucosamine = di-trans,octa-cis-undecaprenyl diphospho-[N-acetyl-alpha-D-glucosaminyl-(1-&gt;4)]-N-acetyl-alpha-D-muramoyl-L-alanyl-D-glutamyl-meso-2,6-diaminopimeloyl-D-alanyl-D-alanine + UDP + H(+)</text>
        <dbReference type="Rhea" id="RHEA:31227"/>
        <dbReference type="ChEBI" id="CHEBI:15378"/>
        <dbReference type="ChEBI" id="CHEBI:57705"/>
        <dbReference type="ChEBI" id="CHEBI:58223"/>
        <dbReference type="ChEBI" id="CHEBI:61387"/>
        <dbReference type="ChEBI" id="CHEBI:61388"/>
        <dbReference type="EC" id="2.4.1.227"/>
    </reaction>
</comment>
<reference evidence="14" key="1">
    <citation type="submission" date="2017-09" db="EMBL/GenBank/DDBJ databases">
        <title>Depth-based differentiation of microbial function through sediment-hosted aquifers and enrichment of novel symbionts in the deep terrestrial subsurface.</title>
        <authorList>
            <person name="Probst A.J."/>
            <person name="Ladd B."/>
            <person name="Jarett J.K."/>
            <person name="Geller-Mcgrath D.E."/>
            <person name="Sieber C.M.K."/>
            <person name="Emerson J.B."/>
            <person name="Anantharaman K."/>
            <person name="Thomas B.C."/>
            <person name="Malmstrom R."/>
            <person name="Stieglmeier M."/>
            <person name="Klingl A."/>
            <person name="Woyke T."/>
            <person name="Ryan C.M."/>
            <person name="Banfield J.F."/>
        </authorList>
    </citation>
    <scope>NUCLEOTIDE SEQUENCE [LARGE SCALE GENOMIC DNA]</scope>
</reference>
<dbReference type="CDD" id="cd03785">
    <property type="entry name" value="GT28_MurG"/>
    <property type="match status" value="1"/>
</dbReference>
<comment type="caution">
    <text evidence="10">Lacks conserved residue(s) required for the propagation of feature annotation.</text>
</comment>
<dbReference type="GO" id="GO:0005975">
    <property type="term" value="P:carbohydrate metabolic process"/>
    <property type="evidence" value="ECO:0007669"/>
    <property type="project" value="InterPro"/>
</dbReference>
<keyword evidence="5 10" id="KW-0133">Cell shape</keyword>
<dbReference type="GO" id="GO:0051991">
    <property type="term" value="F:UDP-N-acetyl-D-glucosamine:N-acetylmuramoyl-L-alanyl-D-glutamyl-meso-2,6-diaminopimelyl-D-alanyl-D-alanine-diphosphoundecaprenol 4-beta-N-acetylglucosaminlytransferase activity"/>
    <property type="evidence" value="ECO:0007669"/>
    <property type="project" value="RHEA"/>
</dbReference>
<feature type="domain" description="Glycosyltransferase family 28 N-terminal" evidence="11">
    <location>
        <begin position="4"/>
        <end position="146"/>
    </location>
</feature>
<dbReference type="Gene3D" id="3.40.50.2000">
    <property type="entry name" value="Glycogen Phosphorylase B"/>
    <property type="match status" value="2"/>
</dbReference>
<dbReference type="Pfam" id="PF03033">
    <property type="entry name" value="Glyco_transf_28"/>
    <property type="match status" value="1"/>
</dbReference>
<dbReference type="GO" id="GO:0051301">
    <property type="term" value="P:cell division"/>
    <property type="evidence" value="ECO:0007669"/>
    <property type="project" value="UniProtKB-KW"/>
</dbReference>
<dbReference type="UniPathway" id="UPA00219"/>
<comment type="caution">
    <text evidence="13">The sequence shown here is derived from an EMBL/GenBank/DDBJ whole genome shotgun (WGS) entry which is preliminary data.</text>
</comment>
<dbReference type="InterPro" id="IPR004276">
    <property type="entry name" value="GlycoTrans_28_N"/>
</dbReference>
<dbReference type="GO" id="GO:0008360">
    <property type="term" value="P:regulation of cell shape"/>
    <property type="evidence" value="ECO:0007669"/>
    <property type="project" value="UniProtKB-KW"/>
</dbReference>
<comment type="subcellular location">
    <subcellularLocation>
        <location evidence="10">Cell membrane</location>
        <topology evidence="10">Peripheral membrane protein</topology>
        <orientation evidence="10">Cytoplasmic side</orientation>
    </subcellularLocation>
</comment>
<keyword evidence="1 10" id="KW-1003">Cell membrane</keyword>
<dbReference type="GO" id="GO:0009252">
    <property type="term" value="P:peptidoglycan biosynthetic process"/>
    <property type="evidence" value="ECO:0007669"/>
    <property type="project" value="UniProtKB-UniRule"/>
</dbReference>
<keyword evidence="3 10" id="KW-0328">Glycosyltransferase</keyword>
<dbReference type="SUPFAM" id="SSF53756">
    <property type="entry name" value="UDP-Glycosyltransferase/glycogen phosphorylase"/>
    <property type="match status" value="1"/>
</dbReference>
<name>A0A2M7CQ11_9BACT</name>
<dbReference type="EC" id="2.4.1.227" evidence="10"/>
<proteinExistence type="inferred from homology"/>
<comment type="pathway">
    <text evidence="10">Cell wall biogenesis; peptidoglycan biosynthesis.</text>
</comment>
<evidence type="ECO:0000256" key="3">
    <source>
        <dbReference type="ARBA" id="ARBA00022676"/>
    </source>
</evidence>
<dbReference type="GO" id="GO:0071555">
    <property type="term" value="P:cell wall organization"/>
    <property type="evidence" value="ECO:0007669"/>
    <property type="project" value="UniProtKB-KW"/>
</dbReference>
<comment type="function">
    <text evidence="10">Cell wall formation. Catalyzes the transfer of a GlcNAc subunit on undecaprenyl-pyrophosphoryl-MurNAc-pentapeptide (lipid intermediate I) to form undecaprenyl-pyrophosphoryl-MurNAc-(pentapeptide)GlcNAc (lipid intermediate II).</text>
</comment>
<feature type="domain" description="Glycosyl transferase family 28 C-terminal" evidence="12">
    <location>
        <begin position="208"/>
        <end position="379"/>
    </location>
</feature>
<keyword evidence="9 10" id="KW-0961">Cell wall biogenesis/degradation</keyword>
<accession>A0A2M7CQ11</accession>
<evidence type="ECO:0000256" key="1">
    <source>
        <dbReference type="ARBA" id="ARBA00022475"/>
    </source>
</evidence>
<dbReference type="GO" id="GO:0005886">
    <property type="term" value="C:plasma membrane"/>
    <property type="evidence" value="ECO:0007669"/>
    <property type="project" value="UniProtKB-SubCell"/>
</dbReference>
<keyword evidence="6 10" id="KW-0573">Peptidoglycan synthesis</keyword>
<gene>
    <name evidence="10" type="primary">murG</name>
    <name evidence="13" type="ORF">COS33_01640</name>
</gene>
<dbReference type="GO" id="GO:0050511">
    <property type="term" value="F:undecaprenyldiphospho-muramoylpentapeptide beta-N-acetylglucosaminyltransferase activity"/>
    <property type="evidence" value="ECO:0007669"/>
    <property type="project" value="UniProtKB-UniRule"/>
</dbReference>
<keyword evidence="2 10" id="KW-0132">Cell division</keyword>
<feature type="binding site" evidence="10">
    <location>
        <begin position="11"/>
        <end position="13"/>
    </location>
    <ligand>
        <name>UDP-N-acetyl-alpha-D-glucosamine</name>
        <dbReference type="ChEBI" id="CHEBI:57705"/>
    </ligand>
</feature>
<evidence type="ECO:0000256" key="7">
    <source>
        <dbReference type="ARBA" id="ARBA00023136"/>
    </source>
</evidence>
<evidence type="ECO:0000313" key="13">
    <source>
        <dbReference type="EMBL" id="PIV31741.1"/>
    </source>
</evidence>
<evidence type="ECO:0000259" key="12">
    <source>
        <dbReference type="Pfam" id="PF04101"/>
    </source>
</evidence>
<dbReference type="PANTHER" id="PTHR21015:SF27">
    <property type="entry name" value="UDP-N-ACETYLGLUCOSAMINE--N-ACETYLMURAMYL-(PENTAPEPTIDE) PYROPHOSPHORYL-UNDECAPRENOL N-ACETYLGLUCOSAMINE TRANSFERASE"/>
    <property type="match status" value="1"/>
</dbReference>
<evidence type="ECO:0000313" key="14">
    <source>
        <dbReference type="Proteomes" id="UP000230595"/>
    </source>
</evidence>
<protein>
    <recommendedName>
        <fullName evidence="10">UDP-N-acetylglucosamine--N-acetylmuramyl-(pentapeptide) pyrophosphoryl-undecaprenol N-acetylglucosamine transferase</fullName>
        <ecNumber evidence="10">2.4.1.227</ecNumber>
    </recommendedName>
    <alternativeName>
        <fullName evidence="10">Undecaprenyl-PP-MurNAc-pentapeptide-UDPGlcNAc GlcNAc transferase</fullName>
    </alternativeName>
</protein>
<feature type="binding site" evidence="10">
    <location>
        <position position="321"/>
    </location>
    <ligand>
        <name>UDP-N-acetyl-alpha-D-glucosamine</name>
        <dbReference type="ChEBI" id="CHEBI:57705"/>
    </ligand>
</feature>
<dbReference type="AlphaFoldDB" id="A0A2M7CQ11"/>
<evidence type="ECO:0000259" key="11">
    <source>
        <dbReference type="Pfam" id="PF03033"/>
    </source>
</evidence>
<comment type="similarity">
    <text evidence="10">Belongs to the glycosyltransferase 28 family. MurG subfamily.</text>
</comment>
<feature type="binding site" evidence="10">
    <location>
        <position position="214"/>
    </location>
    <ligand>
        <name>UDP-N-acetyl-alpha-D-glucosamine</name>
        <dbReference type="ChEBI" id="CHEBI:57705"/>
    </ligand>
</feature>
<dbReference type="InterPro" id="IPR007235">
    <property type="entry name" value="Glyco_trans_28_C"/>
</dbReference>
<sequence>MLRVLFTGGGTGGHIYPILAVVEELQAFSVQRNINIDLRYLGAPGNFRKLLVANGVSVSKILSAKLRRYFDLRNFLDFILFPISIIQAFWKVFWIMPDVLFSKGGPGSLPVVIACKFYQIPVIVHDSDSTIGLANKLALSFADRVAVSFVSAAEEIIGMQKNAKKAESFRAKISFTGNPIRPSLFKGDILDKQTAKKILGFESEKPLILILGGSQGSSTINDFMLNIAGELVKDWQILHQTGIDNFDSVKSELAVVLKGFGEEEKSRYKIIPYFEKNMKDAYSTADIVVSRASAGSIFEIAAFGKPSILIPLREKVVGVHQIRNAYEYAKNGATVVIEEENLKPHIFISQLSKIASDADLLKKMSEAARNFSKLDAAEKITEEIIRLGNR</sequence>
<keyword evidence="4 10" id="KW-0808">Transferase</keyword>
<evidence type="ECO:0000256" key="5">
    <source>
        <dbReference type="ARBA" id="ARBA00022960"/>
    </source>
</evidence>
<organism evidence="13 14">
    <name type="scientific">Candidatus Wolfebacteria bacterium CG02_land_8_20_14_3_00_37_12</name>
    <dbReference type="NCBI Taxonomy" id="1975066"/>
    <lineage>
        <taxon>Bacteria</taxon>
        <taxon>Candidatus Wolfeibacteriota</taxon>
    </lineage>
</organism>
<evidence type="ECO:0000256" key="10">
    <source>
        <dbReference type="HAMAP-Rule" id="MF_00033"/>
    </source>
</evidence>
<dbReference type="Proteomes" id="UP000230595">
    <property type="component" value="Unassembled WGS sequence"/>
</dbReference>
<dbReference type="Pfam" id="PF04101">
    <property type="entry name" value="Glyco_tran_28_C"/>
    <property type="match status" value="1"/>
</dbReference>
<evidence type="ECO:0000256" key="6">
    <source>
        <dbReference type="ARBA" id="ARBA00022984"/>
    </source>
</evidence>
<evidence type="ECO:0000256" key="9">
    <source>
        <dbReference type="ARBA" id="ARBA00023316"/>
    </source>
</evidence>
<evidence type="ECO:0000256" key="8">
    <source>
        <dbReference type="ARBA" id="ARBA00023306"/>
    </source>
</evidence>
<evidence type="ECO:0000256" key="2">
    <source>
        <dbReference type="ARBA" id="ARBA00022618"/>
    </source>
</evidence>
<evidence type="ECO:0000256" key="4">
    <source>
        <dbReference type="ARBA" id="ARBA00022679"/>
    </source>
</evidence>
<dbReference type="InterPro" id="IPR006009">
    <property type="entry name" value="GlcNAc_MurG"/>
</dbReference>
<dbReference type="PANTHER" id="PTHR21015">
    <property type="entry name" value="UDP-N-ACETYLGLUCOSAMINE--N-ACETYLMURAMYL-(PENTAPEPTIDE) PYROPHOSPHORYL-UNDECAPRENOL N-ACETYLGLUCOSAMINE TRANSFERASE 1"/>
    <property type="match status" value="1"/>
</dbReference>
<dbReference type="HAMAP" id="MF_00033">
    <property type="entry name" value="MurG"/>
    <property type="match status" value="1"/>
</dbReference>
<feature type="binding site" evidence="10">
    <location>
        <position position="181"/>
    </location>
    <ligand>
        <name>UDP-N-acetyl-alpha-D-glucosamine</name>
        <dbReference type="ChEBI" id="CHEBI:57705"/>
    </ligand>
</feature>
<dbReference type="EMBL" id="PEUH01000036">
    <property type="protein sequence ID" value="PIV31741.1"/>
    <property type="molecule type" value="Genomic_DNA"/>
</dbReference>
<keyword evidence="7 10" id="KW-0472">Membrane</keyword>